<evidence type="ECO:0000313" key="1">
    <source>
        <dbReference type="EMBL" id="MDG0789670.1"/>
    </source>
</evidence>
<sequence>MRHWWSGIALLAAGVCVIVLLSLIQPARPERTRSGAEGLFVPIRSERLVDEGVADLIDPLPLANAINRVRWEPGILSVDLAVAPGSGGTEALLGDLYELSRASFERVNNVRQLLIRIYFPEEDRRVLLASADIRAADWAALNESMQSEGARASRFRLNWTAAGRSWLANLAF</sequence>
<dbReference type="Proteomes" id="UP001153387">
    <property type="component" value="Unassembled WGS sequence"/>
</dbReference>
<proteinExistence type="predicted"/>
<dbReference type="EMBL" id="JAPDHZ010000002">
    <property type="protein sequence ID" value="MDG0789670.1"/>
    <property type="molecule type" value="Genomic_DNA"/>
</dbReference>
<accession>A0A9X4KD59</accession>
<evidence type="ECO:0000313" key="2">
    <source>
        <dbReference type="Proteomes" id="UP001153387"/>
    </source>
</evidence>
<comment type="caution">
    <text evidence="1">The sequence shown here is derived from an EMBL/GenBank/DDBJ whole genome shotgun (WGS) entry which is preliminary data.</text>
</comment>
<organism evidence="1 2">
    <name type="scientific">Cohnella ginsengisoli</name>
    <dbReference type="NCBI Taxonomy" id="425004"/>
    <lineage>
        <taxon>Bacteria</taxon>
        <taxon>Bacillati</taxon>
        <taxon>Bacillota</taxon>
        <taxon>Bacilli</taxon>
        <taxon>Bacillales</taxon>
        <taxon>Paenibacillaceae</taxon>
        <taxon>Cohnella</taxon>
    </lineage>
</organism>
<protein>
    <submittedName>
        <fullName evidence="1">Uncharacterized protein</fullName>
    </submittedName>
</protein>
<gene>
    <name evidence="1" type="ORF">OMP38_01505</name>
</gene>
<keyword evidence="2" id="KW-1185">Reference proteome</keyword>
<reference evidence="1 2" key="1">
    <citation type="submission" date="2022-10" db="EMBL/GenBank/DDBJ databases">
        <title>Comparative genomic analysis of Cohnella hashimotonis sp. nov., isolated from the International Space Station.</title>
        <authorList>
            <person name="Simpson A."/>
            <person name="Venkateswaran K."/>
        </authorList>
    </citation>
    <scope>NUCLEOTIDE SEQUENCE [LARGE SCALE GENOMIC DNA]</scope>
    <source>
        <strain evidence="1 2">DSM 18997</strain>
    </source>
</reference>
<dbReference type="RefSeq" id="WP_277563583.1">
    <property type="nucleotide sequence ID" value="NZ_JAPDHZ010000002.1"/>
</dbReference>
<dbReference type="AlphaFoldDB" id="A0A9X4KD59"/>
<name>A0A9X4KD59_9BACL</name>